<comment type="subcellular location">
    <subcellularLocation>
        <location evidence="1">Cell membrane</location>
        <topology evidence="1">Multi-pass membrane protein</topology>
    </subcellularLocation>
</comment>
<dbReference type="NCBIfam" id="NF045714">
    <property type="entry name" value="sulf_resp_HmcC"/>
    <property type="match status" value="1"/>
</dbReference>
<dbReference type="PANTHER" id="PTHR30074">
    <property type="entry name" value="FORMATE DEHYDROGENASE, NITRATE-INDUCIBLE, CYTOCHROME B556 FDN SUBUNIT"/>
    <property type="match status" value="1"/>
</dbReference>
<keyword evidence="4 7" id="KW-0812">Transmembrane</keyword>
<proteinExistence type="inferred from homology"/>
<dbReference type="InterPro" id="IPR054900">
    <property type="entry name" value="sulf_resp_HmcC"/>
</dbReference>
<comment type="similarity">
    <text evidence="2">Belongs to the NrfD family.</text>
</comment>
<feature type="transmembrane region" description="Helical" evidence="7">
    <location>
        <begin position="205"/>
        <end position="225"/>
    </location>
</feature>
<keyword evidence="3" id="KW-1003">Cell membrane</keyword>
<protein>
    <submittedName>
        <fullName evidence="8">Ni/Fe-hydrogenase subunit HybB-like protein</fullName>
    </submittedName>
</protein>
<accession>A0A846QV16</accession>
<organism evidence="8 9">
    <name type="scientific">Desulfobaculum xiamenense</name>
    <dbReference type="NCBI Taxonomy" id="995050"/>
    <lineage>
        <taxon>Bacteria</taxon>
        <taxon>Pseudomonadati</taxon>
        <taxon>Thermodesulfobacteriota</taxon>
        <taxon>Desulfovibrionia</taxon>
        <taxon>Desulfovibrionales</taxon>
        <taxon>Desulfovibrionaceae</taxon>
        <taxon>Desulfobaculum</taxon>
    </lineage>
</organism>
<comment type="caution">
    <text evidence="8">The sequence shown here is derived from an EMBL/GenBank/DDBJ whole genome shotgun (WGS) entry which is preliminary data.</text>
</comment>
<dbReference type="InterPro" id="IPR051817">
    <property type="entry name" value="FDH_cytochrome_b556_subunit"/>
</dbReference>
<evidence type="ECO:0000256" key="4">
    <source>
        <dbReference type="ARBA" id="ARBA00022692"/>
    </source>
</evidence>
<feature type="transmembrane region" description="Helical" evidence="7">
    <location>
        <begin position="349"/>
        <end position="370"/>
    </location>
</feature>
<feature type="transmembrane region" description="Helical" evidence="7">
    <location>
        <begin position="168"/>
        <end position="193"/>
    </location>
</feature>
<name>A0A846QV16_9BACT</name>
<feature type="transmembrane region" description="Helical" evidence="7">
    <location>
        <begin position="12"/>
        <end position="33"/>
    </location>
</feature>
<evidence type="ECO:0000256" key="3">
    <source>
        <dbReference type="ARBA" id="ARBA00022475"/>
    </source>
</evidence>
<keyword evidence="5 7" id="KW-1133">Transmembrane helix</keyword>
<keyword evidence="6 7" id="KW-0472">Membrane</keyword>
<feature type="transmembrane region" description="Helical" evidence="7">
    <location>
        <begin position="319"/>
        <end position="343"/>
    </location>
</feature>
<evidence type="ECO:0000256" key="7">
    <source>
        <dbReference type="SAM" id="Phobius"/>
    </source>
</evidence>
<feature type="transmembrane region" description="Helical" evidence="7">
    <location>
        <begin position="128"/>
        <end position="147"/>
    </location>
</feature>
<dbReference type="AlphaFoldDB" id="A0A846QV16"/>
<dbReference type="Proteomes" id="UP000580856">
    <property type="component" value="Unassembled WGS sequence"/>
</dbReference>
<dbReference type="GO" id="GO:0005886">
    <property type="term" value="C:plasma membrane"/>
    <property type="evidence" value="ECO:0007669"/>
    <property type="project" value="UniProtKB-SubCell"/>
</dbReference>
<feature type="transmembrane region" description="Helical" evidence="7">
    <location>
        <begin position="53"/>
        <end position="79"/>
    </location>
</feature>
<dbReference type="Pfam" id="PF03916">
    <property type="entry name" value="NrfD"/>
    <property type="match status" value="1"/>
</dbReference>
<keyword evidence="9" id="KW-1185">Reference proteome</keyword>
<evidence type="ECO:0000256" key="2">
    <source>
        <dbReference type="ARBA" id="ARBA00008929"/>
    </source>
</evidence>
<gene>
    <name evidence="8" type="ORF">GGQ74_002162</name>
</gene>
<evidence type="ECO:0000256" key="1">
    <source>
        <dbReference type="ARBA" id="ARBA00004651"/>
    </source>
</evidence>
<evidence type="ECO:0000313" key="9">
    <source>
        <dbReference type="Proteomes" id="UP000580856"/>
    </source>
</evidence>
<feature type="transmembrane region" description="Helical" evidence="7">
    <location>
        <begin position="246"/>
        <end position="267"/>
    </location>
</feature>
<evidence type="ECO:0000256" key="6">
    <source>
        <dbReference type="ARBA" id="ARBA00023136"/>
    </source>
</evidence>
<evidence type="ECO:0000313" key="8">
    <source>
        <dbReference type="EMBL" id="NJB68489.1"/>
    </source>
</evidence>
<dbReference type="EMBL" id="JAATJA010000002">
    <property type="protein sequence ID" value="NJB68489.1"/>
    <property type="molecule type" value="Genomic_DNA"/>
</dbReference>
<evidence type="ECO:0000256" key="5">
    <source>
        <dbReference type="ARBA" id="ARBA00022989"/>
    </source>
</evidence>
<dbReference type="GO" id="GO:0009061">
    <property type="term" value="P:anaerobic respiration"/>
    <property type="evidence" value="ECO:0007669"/>
    <property type="project" value="TreeGrafter"/>
</dbReference>
<feature type="transmembrane region" description="Helical" evidence="7">
    <location>
        <begin position="91"/>
        <end position="108"/>
    </location>
</feature>
<sequence>MSAEVKSAGKSALTPFTVVAGIIVIIGLILSGLRFVGGLSTITNLDNNYPWGIWISFDLLCGVALAAGGYTTSAACYLFGMKRYHSAVRPALLTAFLGYALVVFALHYDLGRPWRLVYPIFYSQGTSSLLFEVGLCVFLYLNVLFIESTPAAFEWLGFKKIRNVVVKLTLPLTIMGVVLSTMHQSSLGALYLIAPSKVHPLWYSIYLPLFFFISSMFAGMSMVLFESTLAHKAFHHLMDEEHKRESEGVALGFAKACSWIMMGYFVIKFLALAVENKWGYLFTSWGMWWWVEMIGFIVMPALAYAIGAREKNLPLIRKTALWTVLGIVLNRFNVSLVAFNWYLPSSQKYFPTLSEIGISVFVVTIGVLAYRFIVTHMPIFYEHPEYKSGH</sequence>
<reference evidence="8 9" key="1">
    <citation type="submission" date="2020-03" db="EMBL/GenBank/DDBJ databases">
        <title>Genomic Encyclopedia of Type Strains, Phase IV (KMG-IV): sequencing the most valuable type-strain genomes for metagenomic binning, comparative biology and taxonomic classification.</title>
        <authorList>
            <person name="Goeker M."/>
        </authorList>
    </citation>
    <scope>NUCLEOTIDE SEQUENCE [LARGE SCALE GENOMIC DNA]</scope>
    <source>
        <strain evidence="8 9">DSM 24233</strain>
    </source>
</reference>
<dbReference type="InterPro" id="IPR005614">
    <property type="entry name" value="NrfD-like"/>
</dbReference>
<feature type="transmembrane region" description="Helical" evidence="7">
    <location>
        <begin position="287"/>
        <end position="307"/>
    </location>
</feature>
<dbReference type="RefSeq" id="WP_167941551.1">
    <property type="nucleotide sequence ID" value="NZ_JAATJA010000002.1"/>
</dbReference>
<dbReference type="PANTHER" id="PTHR30074:SF4">
    <property type="entry name" value="NI_FE-HYDROGENASE 2 B-TYPE CYTOCHROME SUBUNIT-RELATED"/>
    <property type="match status" value="1"/>
</dbReference>